<evidence type="ECO:0000313" key="3">
    <source>
        <dbReference type="Proteomes" id="UP001589774"/>
    </source>
</evidence>
<dbReference type="SUPFAM" id="SSF53448">
    <property type="entry name" value="Nucleotide-diphospho-sugar transferases"/>
    <property type="match status" value="1"/>
</dbReference>
<dbReference type="PANTHER" id="PTHR32385:SF23">
    <property type="entry name" value="NUCLEOTIDE-DIPHOSPHO-SUGAR TRANSFERASE"/>
    <property type="match status" value="1"/>
</dbReference>
<keyword evidence="1" id="KW-0808">Transferase</keyword>
<reference evidence="2 3" key="1">
    <citation type="submission" date="2024-09" db="EMBL/GenBank/DDBJ databases">
        <authorList>
            <person name="Sun Q."/>
            <person name="Mori K."/>
        </authorList>
    </citation>
    <scope>NUCLEOTIDE SEQUENCE [LARGE SCALE GENOMIC DNA]</scope>
    <source>
        <strain evidence="2 3">CCM 7765</strain>
    </source>
</reference>
<protein>
    <submittedName>
        <fullName evidence="2">Glycosyltransferase family 32 protein</fullName>
    </submittedName>
</protein>
<proteinExistence type="predicted"/>
<dbReference type="InterPro" id="IPR029044">
    <property type="entry name" value="Nucleotide-diphossugar_trans"/>
</dbReference>
<accession>A0ABV6HPG5</accession>
<keyword evidence="3" id="KW-1185">Reference proteome</keyword>
<name>A0ABV6HPG5_9SPHI</name>
<dbReference type="Pfam" id="PF04488">
    <property type="entry name" value="Gly_transf_sug"/>
    <property type="match status" value="1"/>
</dbReference>
<dbReference type="PANTHER" id="PTHR32385">
    <property type="entry name" value="MANNOSYL PHOSPHORYLINOSITOL CERAMIDE SYNTHASE"/>
    <property type="match status" value="1"/>
</dbReference>
<dbReference type="InterPro" id="IPR007577">
    <property type="entry name" value="GlycoTrfase_DXD_sugar-bd_CS"/>
</dbReference>
<dbReference type="Proteomes" id="UP001589774">
    <property type="component" value="Unassembled WGS sequence"/>
</dbReference>
<evidence type="ECO:0000256" key="1">
    <source>
        <dbReference type="ARBA" id="ARBA00022679"/>
    </source>
</evidence>
<dbReference type="EMBL" id="JBHLWO010000002">
    <property type="protein sequence ID" value="MFC0320784.1"/>
    <property type="molecule type" value="Genomic_DNA"/>
</dbReference>
<dbReference type="Gene3D" id="3.90.550.20">
    <property type="match status" value="1"/>
</dbReference>
<sequence>MVPTVIHQIVGGVKNDVVQHCLASWQLLKQLDFTIKYWNDDDLMQFLQSEFPFAVEAFKQARNFAEAADIARYLIVYRHGGYYIDWDVQLVIPNEFIRYHLACPKGYLLIDPVNDSLASEFFCAPPRENYLLQVAKDIVSAYESGMRDLISTPYYSGPYRMRDTLAENSSTRQQLIPVKELFEYDYNEIREMAERQPSKAAIHYWLHTWLDNVK</sequence>
<gene>
    <name evidence="2" type="ORF">ACFFI0_20835</name>
</gene>
<dbReference type="RefSeq" id="WP_149106169.1">
    <property type="nucleotide sequence ID" value="NZ_JBHLWO010000002.1"/>
</dbReference>
<comment type="caution">
    <text evidence="2">The sequence shown here is derived from an EMBL/GenBank/DDBJ whole genome shotgun (WGS) entry which is preliminary data.</text>
</comment>
<evidence type="ECO:0000313" key="2">
    <source>
        <dbReference type="EMBL" id="MFC0320784.1"/>
    </source>
</evidence>
<organism evidence="2 3">
    <name type="scientific">Olivibacter oleidegradans</name>
    <dbReference type="NCBI Taxonomy" id="760123"/>
    <lineage>
        <taxon>Bacteria</taxon>
        <taxon>Pseudomonadati</taxon>
        <taxon>Bacteroidota</taxon>
        <taxon>Sphingobacteriia</taxon>
        <taxon>Sphingobacteriales</taxon>
        <taxon>Sphingobacteriaceae</taxon>
        <taxon>Olivibacter</taxon>
    </lineage>
</organism>
<dbReference type="InterPro" id="IPR051706">
    <property type="entry name" value="Glycosyltransferase_domain"/>
</dbReference>